<feature type="binding site" evidence="1">
    <location>
        <begin position="10"/>
        <end position="15"/>
    </location>
    <ligand>
        <name>ATP</name>
        <dbReference type="ChEBI" id="CHEBI:30616"/>
    </ligand>
</feature>
<dbReference type="EMBL" id="BAABGT010000014">
    <property type="protein sequence ID" value="GAA4538791.1"/>
    <property type="molecule type" value="Genomic_DNA"/>
</dbReference>
<keyword evidence="1" id="KW-0067">ATP-binding</keyword>
<sequence>MVLITGTDTGVGKTITTAALAVSLGGSVVVYKPTQAGTDGGEGDVDVVRRLGGVAGVEGIRLVEPMAPVAAARREGVRLPTLDQHRDAVLALAADHDHVLVEGAGGLLVELTEEGHTLADLALALAAPVVVVCRSGLGTLNHTALTVDALARRRIECAGVVIGSWPAAPTAIDRDNRAHLERYGLLGAVPERAGRLPPPAFRRAAPTWWTRPATSPCPWG</sequence>
<keyword evidence="3" id="KW-1185">Reference proteome</keyword>
<dbReference type="SUPFAM" id="SSF52540">
    <property type="entry name" value="P-loop containing nucleoside triphosphate hydrolases"/>
    <property type="match status" value="1"/>
</dbReference>
<feature type="binding site" evidence="1">
    <location>
        <begin position="102"/>
        <end position="105"/>
    </location>
    <ligand>
        <name>ATP</name>
        <dbReference type="ChEBI" id="CHEBI:30616"/>
    </ligand>
</feature>
<dbReference type="HAMAP" id="MF_00336">
    <property type="entry name" value="BioD"/>
    <property type="match status" value="1"/>
</dbReference>
<dbReference type="PANTHER" id="PTHR43210:SF5">
    <property type="entry name" value="DETHIOBIOTIN SYNTHETASE"/>
    <property type="match status" value="1"/>
</dbReference>
<comment type="function">
    <text evidence="1">Catalyzes a mechanistically unusual reaction, the ATP-dependent insertion of CO2 between the N7 and N8 nitrogen atoms of 7,8-diaminopelargonic acid (DAPA, also called 7,8-diammoniononanoate) to form a ureido ring.</text>
</comment>
<feature type="active site" evidence="1">
    <location>
        <position position="32"/>
    </location>
</feature>
<comment type="similarity">
    <text evidence="1">Belongs to the dethiobiotin synthetase family.</text>
</comment>
<keyword evidence="1" id="KW-0093">Biotin biosynthesis</keyword>
<keyword evidence="1" id="KW-0547">Nucleotide-binding</keyword>
<dbReference type="Gene3D" id="3.40.50.300">
    <property type="entry name" value="P-loop containing nucleotide triphosphate hydrolases"/>
    <property type="match status" value="1"/>
</dbReference>
<dbReference type="Proteomes" id="UP001501598">
    <property type="component" value="Unassembled WGS sequence"/>
</dbReference>
<comment type="caution">
    <text evidence="1">Lacks conserved residue(s) required for the propagation of feature annotation.</text>
</comment>
<keyword evidence="1" id="KW-0436">Ligase</keyword>
<dbReference type="InterPro" id="IPR027417">
    <property type="entry name" value="P-loop_NTPase"/>
</dbReference>
<comment type="pathway">
    <text evidence="1">Cofactor biosynthesis; biotin biosynthesis; biotin from 7,8-diaminononanoate: step 1/2.</text>
</comment>
<keyword evidence="1" id="KW-0460">Magnesium</keyword>
<protein>
    <recommendedName>
        <fullName evidence="1">ATP-dependent dethiobiotin synthetase BioD</fullName>
        <ecNumber evidence="1">6.3.3.3</ecNumber>
    </recommendedName>
    <alternativeName>
        <fullName evidence="1">DTB synthetase</fullName>
        <shortName evidence="1">DTBS</shortName>
    </alternativeName>
    <alternativeName>
        <fullName evidence="1">Dethiobiotin synthase</fullName>
    </alternativeName>
</protein>
<feature type="binding site" evidence="1">
    <location>
        <position position="102"/>
    </location>
    <ligand>
        <name>Mg(2+)</name>
        <dbReference type="ChEBI" id="CHEBI:18420"/>
    </ligand>
</feature>
<accession>A0ABP8RHK9</accession>
<feature type="binding site" evidence="1">
    <location>
        <position position="44"/>
    </location>
    <ligand>
        <name>ATP</name>
        <dbReference type="ChEBI" id="CHEBI:30616"/>
    </ligand>
</feature>
<comment type="cofactor">
    <cofactor evidence="1">
        <name>Mg(2+)</name>
        <dbReference type="ChEBI" id="CHEBI:18420"/>
    </cofactor>
</comment>
<gene>
    <name evidence="1 2" type="primary">bioD</name>
    <name evidence="2" type="ORF">GCM10023175_09250</name>
</gene>
<comment type="catalytic activity">
    <reaction evidence="1">
        <text>(7R,8S)-7,8-diammoniononanoate + CO2 + ATP = (4R,5S)-dethiobiotin + ADP + phosphate + 3 H(+)</text>
        <dbReference type="Rhea" id="RHEA:15805"/>
        <dbReference type="ChEBI" id="CHEBI:15378"/>
        <dbReference type="ChEBI" id="CHEBI:16526"/>
        <dbReference type="ChEBI" id="CHEBI:30616"/>
        <dbReference type="ChEBI" id="CHEBI:43474"/>
        <dbReference type="ChEBI" id="CHEBI:149469"/>
        <dbReference type="ChEBI" id="CHEBI:149473"/>
        <dbReference type="ChEBI" id="CHEBI:456216"/>
        <dbReference type="EC" id="6.3.3.3"/>
    </reaction>
</comment>
<dbReference type="PIRSF" id="PIRSF006755">
    <property type="entry name" value="DTB_synth"/>
    <property type="match status" value="1"/>
</dbReference>
<keyword evidence="1" id="KW-0479">Metal-binding</keyword>
<evidence type="ECO:0000313" key="2">
    <source>
        <dbReference type="EMBL" id="GAA4538791.1"/>
    </source>
</evidence>
<comment type="subunit">
    <text evidence="1">Homodimer.</text>
</comment>
<comment type="subcellular location">
    <subcellularLocation>
        <location evidence="1">Cytoplasm</location>
    </subcellularLocation>
</comment>
<evidence type="ECO:0000256" key="1">
    <source>
        <dbReference type="HAMAP-Rule" id="MF_00336"/>
    </source>
</evidence>
<organism evidence="2 3">
    <name type="scientific">Pseudonocardia xishanensis</name>
    <dbReference type="NCBI Taxonomy" id="630995"/>
    <lineage>
        <taxon>Bacteria</taxon>
        <taxon>Bacillati</taxon>
        <taxon>Actinomycetota</taxon>
        <taxon>Actinomycetes</taxon>
        <taxon>Pseudonocardiales</taxon>
        <taxon>Pseudonocardiaceae</taxon>
        <taxon>Pseudonocardia</taxon>
    </lineage>
</organism>
<proteinExistence type="inferred from homology"/>
<dbReference type="EC" id="6.3.3.3" evidence="1"/>
<feature type="binding site" evidence="1">
    <location>
        <position position="191"/>
    </location>
    <ligand>
        <name>ATP</name>
        <dbReference type="ChEBI" id="CHEBI:30616"/>
    </ligand>
</feature>
<keyword evidence="1" id="KW-0963">Cytoplasm</keyword>
<feature type="binding site" evidence="1">
    <location>
        <begin position="163"/>
        <end position="164"/>
    </location>
    <ligand>
        <name>ATP</name>
        <dbReference type="ChEBI" id="CHEBI:30616"/>
    </ligand>
</feature>
<comment type="caution">
    <text evidence="2">The sequence shown here is derived from an EMBL/GenBank/DDBJ whole genome shotgun (WGS) entry which is preliminary data.</text>
</comment>
<feature type="binding site" evidence="1">
    <location>
        <position position="14"/>
    </location>
    <ligand>
        <name>Mg(2+)</name>
        <dbReference type="ChEBI" id="CHEBI:18420"/>
    </ligand>
</feature>
<dbReference type="RefSeq" id="WP_345413026.1">
    <property type="nucleotide sequence ID" value="NZ_BAABGT010000014.1"/>
</dbReference>
<name>A0ABP8RHK9_9PSEU</name>
<dbReference type="PANTHER" id="PTHR43210">
    <property type="entry name" value="DETHIOBIOTIN SYNTHETASE"/>
    <property type="match status" value="1"/>
</dbReference>
<dbReference type="CDD" id="cd03109">
    <property type="entry name" value="DTBS"/>
    <property type="match status" value="1"/>
</dbReference>
<reference evidence="3" key="1">
    <citation type="journal article" date="2019" name="Int. J. Syst. Evol. Microbiol.">
        <title>The Global Catalogue of Microorganisms (GCM) 10K type strain sequencing project: providing services to taxonomists for standard genome sequencing and annotation.</title>
        <authorList>
            <consortium name="The Broad Institute Genomics Platform"/>
            <consortium name="The Broad Institute Genome Sequencing Center for Infectious Disease"/>
            <person name="Wu L."/>
            <person name="Ma J."/>
        </authorList>
    </citation>
    <scope>NUCLEOTIDE SEQUENCE [LARGE SCALE GENOMIC DNA]</scope>
    <source>
        <strain evidence="3">JCM 17906</strain>
    </source>
</reference>
<dbReference type="Pfam" id="PF13500">
    <property type="entry name" value="AAA_26"/>
    <property type="match status" value="1"/>
</dbReference>
<feature type="binding site" evidence="1">
    <location>
        <position position="44"/>
    </location>
    <ligand>
        <name>Mg(2+)</name>
        <dbReference type="ChEBI" id="CHEBI:18420"/>
    </ligand>
</feature>
<dbReference type="InterPro" id="IPR004472">
    <property type="entry name" value="DTB_synth_BioD"/>
</dbReference>
<dbReference type="NCBIfam" id="TIGR00347">
    <property type="entry name" value="bioD"/>
    <property type="match status" value="1"/>
</dbReference>
<evidence type="ECO:0000313" key="3">
    <source>
        <dbReference type="Proteomes" id="UP001501598"/>
    </source>
</evidence>